<name>A0ABR3IYZ8_9AGAR</name>
<dbReference type="Proteomes" id="UP001556367">
    <property type="component" value="Unassembled WGS sequence"/>
</dbReference>
<evidence type="ECO:0000256" key="1">
    <source>
        <dbReference type="SAM" id="MobiDB-lite"/>
    </source>
</evidence>
<feature type="compositionally biased region" description="Basic and acidic residues" evidence="1">
    <location>
        <begin position="44"/>
        <end position="60"/>
    </location>
</feature>
<protein>
    <submittedName>
        <fullName evidence="2">Uncharacterized protein</fullName>
    </submittedName>
</protein>
<sequence length="160" mass="17952">MPSDSQSKPPTQKSTSERPPKRPLSEARAQGRKRTPVPAAWVESVKRSDAEHKSRSEARAQGRKRAPFPEGWAESDKPSNMETQSRSEARTQGKKRAPLPEAWSQNVKRLKSEHSTTSTGFPVSAMRYTSILSVLTEQINTYGHPEKRKTQPGNWSCILN</sequence>
<proteinExistence type="predicted"/>
<comment type="caution">
    <text evidence="2">The sequence shown here is derived from an EMBL/GenBank/DDBJ whole genome shotgun (WGS) entry which is preliminary data.</text>
</comment>
<feature type="compositionally biased region" description="Basic and acidic residues" evidence="1">
    <location>
        <begin position="74"/>
        <end position="91"/>
    </location>
</feature>
<organism evidence="2 3">
    <name type="scientific">Hohenbuehelia grisea</name>
    <dbReference type="NCBI Taxonomy" id="104357"/>
    <lineage>
        <taxon>Eukaryota</taxon>
        <taxon>Fungi</taxon>
        <taxon>Dikarya</taxon>
        <taxon>Basidiomycota</taxon>
        <taxon>Agaricomycotina</taxon>
        <taxon>Agaricomycetes</taxon>
        <taxon>Agaricomycetidae</taxon>
        <taxon>Agaricales</taxon>
        <taxon>Pleurotineae</taxon>
        <taxon>Pleurotaceae</taxon>
        <taxon>Hohenbuehelia</taxon>
    </lineage>
</organism>
<feature type="region of interest" description="Disordered" evidence="1">
    <location>
        <begin position="1"/>
        <end position="121"/>
    </location>
</feature>
<evidence type="ECO:0000313" key="3">
    <source>
        <dbReference type="Proteomes" id="UP001556367"/>
    </source>
</evidence>
<accession>A0ABR3IYZ8</accession>
<dbReference type="EMBL" id="JASNQZ010000014">
    <property type="protein sequence ID" value="KAL0948589.1"/>
    <property type="molecule type" value="Genomic_DNA"/>
</dbReference>
<gene>
    <name evidence="2" type="ORF">HGRIS_011147</name>
</gene>
<feature type="compositionally biased region" description="Polar residues" evidence="1">
    <location>
        <begin position="1"/>
        <end position="14"/>
    </location>
</feature>
<feature type="compositionally biased region" description="Basic and acidic residues" evidence="1">
    <location>
        <begin position="15"/>
        <end position="25"/>
    </location>
</feature>
<reference evidence="3" key="1">
    <citation type="submission" date="2024-06" db="EMBL/GenBank/DDBJ databases">
        <title>Multi-omics analyses provide insights into the biosynthesis of the anticancer antibiotic pleurotin in Hohenbuehelia grisea.</title>
        <authorList>
            <person name="Weaver J.A."/>
            <person name="Alberti F."/>
        </authorList>
    </citation>
    <scope>NUCLEOTIDE SEQUENCE [LARGE SCALE GENOMIC DNA]</scope>
    <source>
        <strain evidence="3">T-177</strain>
    </source>
</reference>
<keyword evidence="3" id="KW-1185">Reference proteome</keyword>
<evidence type="ECO:0000313" key="2">
    <source>
        <dbReference type="EMBL" id="KAL0948589.1"/>
    </source>
</evidence>